<gene>
    <name evidence="1" type="ORF">MMKA1_08960</name>
</gene>
<dbReference type="RefSeq" id="WP_197538694.1">
    <property type="nucleotide sequence ID" value="NZ_AP011526.1"/>
</dbReference>
<evidence type="ECO:0000313" key="1">
    <source>
        <dbReference type="EMBL" id="BAP61013.1"/>
    </source>
</evidence>
<dbReference type="KEGG" id="mmak:MMKA1_08960"/>
<proteinExistence type="predicted"/>
<accession>A0A2Z5PFK0</accession>
<dbReference type="GeneID" id="41279312"/>
<name>A0A2Z5PFK0_METMI</name>
<protein>
    <submittedName>
        <fullName evidence="1">Uncharacterized protein</fullName>
    </submittedName>
</protein>
<reference evidence="1 2" key="1">
    <citation type="submission" date="2009-06" db="EMBL/GenBank/DDBJ databases">
        <title>Molecular Evidence for Microbiologically Influenced Corrosion from genome of Methanogen.</title>
        <authorList>
            <person name="Ito N."/>
            <person name="Tsurumaru H."/>
            <person name="Shimizu A."/>
            <person name="Harada T."/>
            <person name="Hosoyama A."/>
            <person name="Horikawa H."/>
            <person name="Wakai S."/>
            <person name="Sasaki K."/>
            <person name="Nishijima K."/>
            <person name="Ataku H."/>
            <person name="Yamazaki J."/>
            <person name="Mise M."/>
            <person name="Yamazaki S."/>
            <person name="Tanikawa S."/>
            <person name="Harayama S."/>
            <person name="Fujita N."/>
        </authorList>
    </citation>
    <scope>NUCLEOTIDE SEQUENCE [LARGE SCALE GENOMIC DNA]</scope>
    <source>
        <strain evidence="2">KA1 ( NBRC 102054)</strain>
    </source>
</reference>
<evidence type="ECO:0000313" key="2">
    <source>
        <dbReference type="Proteomes" id="UP000264208"/>
    </source>
</evidence>
<organism evidence="1 2">
    <name type="scientific">Methanococcus maripaludis KA1</name>
    <dbReference type="NCBI Taxonomy" id="637914"/>
    <lineage>
        <taxon>Archaea</taxon>
        <taxon>Methanobacteriati</taxon>
        <taxon>Methanobacteriota</taxon>
        <taxon>Methanomada group</taxon>
        <taxon>Methanococci</taxon>
        <taxon>Methanococcales</taxon>
        <taxon>Methanococcaceae</taxon>
        <taxon>Methanococcus</taxon>
    </lineage>
</organism>
<dbReference type="EMBL" id="AP011526">
    <property type="protein sequence ID" value="BAP61013.1"/>
    <property type="molecule type" value="Genomic_DNA"/>
</dbReference>
<sequence>MDVNKADNLKISGDISIKLGNTLDNNPLGDIKYTQKVIKQMEKGDYHNFPTNVDDYGDYGTVGSLIGGDGVVRTKVTIEGTYDGKNGVFEYILEPDGSTCNHRLFKPEKKKGGVQ</sequence>
<dbReference type="Proteomes" id="UP000264208">
    <property type="component" value="Chromosome"/>
</dbReference>
<dbReference type="AlphaFoldDB" id="A0A2Z5PFK0"/>